<dbReference type="Proteomes" id="UP000760480">
    <property type="component" value="Unassembled WGS sequence"/>
</dbReference>
<dbReference type="InterPro" id="IPR004360">
    <property type="entry name" value="Glyas_Fos-R_dOase_dom"/>
</dbReference>
<dbReference type="Pfam" id="PF00903">
    <property type="entry name" value="Glyoxalase"/>
    <property type="match status" value="1"/>
</dbReference>
<dbReference type="SUPFAM" id="SSF54593">
    <property type="entry name" value="Glyoxalase/Bleomycin resistance protein/Dihydroxybiphenyl dioxygenase"/>
    <property type="match status" value="1"/>
</dbReference>
<dbReference type="InterPro" id="IPR037523">
    <property type="entry name" value="VOC_core"/>
</dbReference>
<sequence>MNELLPPLGLRQVKVIALAVQDLDRANRFYEEMLELTPAYEGDERVGWWLGSVIMMLKPDWQTPTAVPNPRITLEVDDALATQEALQAREIVIADAVSDYGGYYVGSFLDSEGNKLWFCSGGDL</sequence>
<reference evidence="2 3" key="1">
    <citation type="submission" date="2019-03" db="EMBL/GenBank/DDBJ databases">
        <title>Metabolic reconstructions from genomes of highly enriched 'Candidatus Accumulibacter' and 'Candidatus Competibacter' bioreactor populations.</title>
        <authorList>
            <person name="Annavajhala M.K."/>
            <person name="Welles L."/>
            <person name="Abbas B."/>
            <person name="Sorokin D."/>
            <person name="Park H."/>
            <person name="Van Loosdrecht M."/>
            <person name="Chandran K."/>
        </authorList>
    </citation>
    <scope>NUCLEOTIDE SEQUENCE [LARGE SCALE GENOMIC DNA]</scope>
    <source>
        <strain evidence="2 3">SBR_G</strain>
    </source>
</reference>
<name>A0ABX1TND9_9GAMM</name>
<protein>
    <submittedName>
        <fullName evidence="2">VOC family protein</fullName>
    </submittedName>
</protein>
<accession>A0ABX1TND9</accession>
<evidence type="ECO:0000259" key="1">
    <source>
        <dbReference type="PROSITE" id="PS51819"/>
    </source>
</evidence>
<dbReference type="InterPro" id="IPR029068">
    <property type="entry name" value="Glyas_Bleomycin-R_OHBP_Dase"/>
</dbReference>
<keyword evidence="3" id="KW-1185">Reference proteome</keyword>
<comment type="caution">
    <text evidence="2">The sequence shown here is derived from an EMBL/GenBank/DDBJ whole genome shotgun (WGS) entry which is preliminary data.</text>
</comment>
<dbReference type="PROSITE" id="PS51819">
    <property type="entry name" value="VOC"/>
    <property type="match status" value="1"/>
</dbReference>
<evidence type="ECO:0000313" key="2">
    <source>
        <dbReference type="EMBL" id="NMQ20938.1"/>
    </source>
</evidence>
<feature type="domain" description="VOC" evidence="1">
    <location>
        <begin position="12"/>
        <end position="121"/>
    </location>
</feature>
<dbReference type="Gene3D" id="3.10.180.10">
    <property type="entry name" value="2,3-Dihydroxybiphenyl 1,2-Dioxygenase, domain 1"/>
    <property type="match status" value="1"/>
</dbReference>
<proteinExistence type="predicted"/>
<dbReference type="EMBL" id="SPMZ01000070">
    <property type="protein sequence ID" value="NMQ20938.1"/>
    <property type="molecule type" value="Genomic_DNA"/>
</dbReference>
<dbReference type="RefSeq" id="WP_169250210.1">
    <property type="nucleotide sequence ID" value="NZ_SPMZ01000070.1"/>
</dbReference>
<dbReference type="CDD" id="cd06587">
    <property type="entry name" value="VOC"/>
    <property type="match status" value="1"/>
</dbReference>
<evidence type="ECO:0000313" key="3">
    <source>
        <dbReference type="Proteomes" id="UP000760480"/>
    </source>
</evidence>
<gene>
    <name evidence="2" type="ORF">E4P82_18130</name>
</gene>
<organism evidence="2 3">
    <name type="scientific">Candidatus Competibacter phosphatis</name>
    <dbReference type="NCBI Taxonomy" id="221280"/>
    <lineage>
        <taxon>Bacteria</taxon>
        <taxon>Pseudomonadati</taxon>
        <taxon>Pseudomonadota</taxon>
        <taxon>Gammaproteobacteria</taxon>
        <taxon>Candidatus Competibacteraceae</taxon>
        <taxon>Candidatus Competibacter</taxon>
    </lineage>
</organism>